<evidence type="ECO:0000256" key="1">
    <source>
        <dbReference type="ARBA" id="ARBA00008007"/>
    </source>
</evidence>
<dbReference type="PANTHER" id="PTHR47505:SF1">
    <property type="entry name" value="DNA UTILIZATION PROTEIN YHGH"/>
    <property type="match status" value="1"/>
</dbReference>
<sequence>MNCLLCHNNSKATLSITAILLLSPNKALMCDACQRHFCRITQPDCPSCYQYRHEGACQDCIAWKRQGYQVDHRSLYQYNTAMKDYFSRYKFQGDYALRSLFAQELAKHIKKYYKGYTLVPVPVSKQRYDERGFNQVTAILEYANLAYLDLFERIDDTRQSSKTKKERLQLNNRYQLKKGAALPQKILLIDDIYTTGSTIMSLRQELIRHGCQDIKSLSIAR</sequence>
<name>A0A380JSW1_9STRE</name>
<organism evidence="2 3">
    <name type="scientific">Streptococcus equi subsp. equi</name>
    <dbReference type="NCBI Taxonomy" id="148942"/>
    <lineage>
        <taxon>Bacteria</taxon>
        <taxon>Bacillati</taxon>
        <taxon>Bacillota</taxon>
        <taxon>Bacilli</taxon>
        <taxon>Lactobacillales</taxon>
        <taxon>Streptococcaceae</taxon>
        <taxon>Streptococcus</taxon>
    </lineage>
</organism>
<dbReference type="InterPro" id="IPR029057">
    <property type="entry name" value="PRTase-like"/>
</dbReference>
<dbReference type="InterPro" id="IPR000836">
    <property type="entry name" value="PRTase_dom"/>
</dbReference>
<dbReference type="EMBL" id="UHFF01000002">
    <property type="protein sequence ID" value="SUN47819.1"/>
    <property type="molecule type" value="Genomic_DNA"/>
</dbReference>
<dbReference type="InterPro" id="IPR051910">
    <property type="entry name" value="ComF/GntX_DNA_util-trans"/>
</dbReference>
<dbReference type="Gene3D" id="3.40.50.2020">
    <property type="match status" value="1"/>
</dbReference>
<dbReference type="RefSeq" id="WP_160113543.1">
    <property type="nucleotide sequence ID" value="NZ_UHFF01000002.1"/>
</dbReference>
<proteinExistence type="inferred from homology"/>
<gene>
    <name evidence="2" type="primary">comFC</name>
    <name evidence="2" type="ORF">NCTC12092_01565</name>
</gene>
<dbReference type="PANTHER" id="PTHR47505">
    <property type="entry name" value="DNA UTILIZATION PROTEIN YHGH"/>
    <property type="match status" value="1"/>
</dbReference>
<dbReference type="Proteomes" id="UP000254461">
    <property type="component" value="Unassembled WGS sequence"/>
</dbReference>
<dbReference type="SUPFAM" id="SSF53271">
    <property type="entry name" value="PRTase-like"/>
    <property type="match status" value="1"/>
</dbReference>
<dbReference type="CDD" id="cd06223">
    <property type="entry name" value="PRTases_typeI"/>
    <property type="match status" value="1"/>
</dbReference>
<evidence type="ECO:0000313" key="3">
    <source>
        <dbReference type="Proteomes" id="UP000254461"/>
    </source>
</evidence>
<reference evidence="2 3" key="1">
    <citation type="submission" date="2018-06" db="EMBL/GenBank/DDBJ databases">
        <authorList>
            <consortium name="Pathogen Informatics"/>
            <person name="Doyle S."/>
        </authorList>
    </citation>
    <scope>NUCLEOTIDE SEQUENCE [LARGE SCALE GENOMIC DNA]</scope>
    <source>
        <strain evidence="2 3">NCTC12092</strain>
    </source>
</reference>
<dbReference type="AlphaFoldDB" id="A0A380JSW1"/>
<comment type="similarity">
    <text evidence="1">Belongs to the ComF/GntX family.</text>
</comment>
<accession>A0A380JSW1</accession>
<protein>
    <submittedName>
        <fullName evidence="2">ComF operon protein C ComFC</fullName>
    </submittedName>
</protein>
<evidence type="ECO:0000313" key="2">
    <source>
        <dbReference type="EMBL" id="SUN47819.1"/>
    </source>
</evidence>